<gene>
    <name evidence="2" type="ORF">F2Q69_00035137</name>
</gene>
<evidence type="ECO:0000313" key="2">
    <source>
        <dbReference type="EMBL" id="KAF3599841.1"/>
    </source>
</evidence>
<proteinExistence type="predicted"/>
<dbReference type="EMBL" id="QGKX02000004">
    <property type="protein sequence ID" value="KAF3599841.1"/>
    <property type="molecule type" value="Genomic_DNA"/>
</dbReference>
<dbReference type="AlphaFoldDB" id="A0A8S9SEJ9"/>
<accession>A0A8S9SEJ9</accession>
<organism evidence="2 3">
    <name type="scientific">Brassica cretica</name>
    <name type="common">Mustard</name>
    <dbReference type="NCBI Taxonomy" id="69181"/>
    <lineage>
        <taxon>Eukaryota</taxon>
        <taxon>Viridiplantae</taxon>
        <taxon>Streptophyta</taxon>
        <taxon>Embryophyta</taxon>
        <taxon>Tracheophyta</taxon>
        <taxon>Spermatophyta</taxon>
        <taxon>Magnoliopsida</taxon>
        <taxon>eudicotyledons</taxon>
        <taxon>Gunneridae</taxon>
        <taxon>Pentapetalae</taxon>
        <taxon>rosids</taxon>
        <taxon>malvids</taxon>
        <taxon>Brassicales</taxon>
        <taxon>Brassicaceae</taxon>
        <taxon>Brassiceae</taxon>
        <taxon>Brassica</taxon>
    </lineage>
</organism>
<name>A0A8S9SEJ9_BRACR</name>
<evidence type="ECO:0000313" key="3">
    <source>
        <dbReference type="Proteomes" id="UP000712600"/>
    </source>
</evidence>
<protein>
    <submittedName>
        <fullName evidence="2">Uncharacterized protein</fullName>
    </submittedName>
</protein>
<reference evidence="2" key="1">
    <citation type="submission" date="2019-12" db="EMBL/GenBank/DDBJ databases">
        <title>Genome sequencing and annotation of Brassica cretica.</title>
        <authorList>
            <person name="Studholme D.J."/>
            <person name="Sarris P."/>
        </authorList>
    </citation>
    <scope>NUCLEOTIDE SEQUENCE</scope>
    <source>
        <strain evidence="2">PFS-109/04</strain>
        <tissue evidence="2">Leaf</tissue>
    </source>
</reference>
<feature type="region of interest" description="Disordered" evidence="1">
    <location>
        <begin position="159"/>
        <end position="181"/>
    </location>
</feature>
<dbReference type="Proteomes" id="UP000712600">
    <property type="component" value="Unassembled WGS sequence"/>
</dbReference>
<sequence length="258" mass="28574">MCPSESLKIKTLDVSFIVIFASLSKISPISLSLTVTPAICELPSPVIPLPTVRSLPPLHKSSAQEDPGVMSVQQLVQQPGREHLPVLHPNPRPGHTTWFDKSSNGISRSINNMMYSMLHTGYSKWSVIPREDRELWFRQFADAMIRSVVDLVETQKEDLLSSQPLSDDGDSTGGSTNMKGGRLVGLARRASSYPASSSQVPYTDPMILKLLQNKDERIVALEEQNATILFENATILAQLESQKKTNAEILEKLDRLLP</sequence>
<comment type="caution">
    <text evidence="2">The sequence shown here is derived from an EMBL/GenBank/DDBJ whole genome shotgun (WGS) entry which is preliminary data.</text>
</comment>
<evidence type="ECO:0000256" key="1">
    <source>
        <dbReference type="SAM" id="MobiDB-lite"/>
    </source>
</evidence>